<evidence type="ECO:0000256" key="11">
    <source>
        <dbReference type="SAM" id="SignalP"/>
    </source>
</evidence>
<dbReference type="Proteomes" id="UP000004956">
    <property type="component" value="Unassembled WGS sequence"/>
</dbReference>
<comment type="subcellular location">
    <subcellularLocation>
        <location evidence="1">Cell outer membrane</location>
        <topology evidence="1">Multi-pass membrane protein</topology>
    </subcellularLocation>
</comment>
<evidence type="ECO:0000256" key="10">
    <source>
        <dbReference type="ARBA" id="ARBA00023237"/>
    </source>
</evidence>
<evidence type="ECO:0000256" key="8">
    <source>
        <dbReference type="ARBA" id="ARBA00023114"/>
    </source>
</evidence>
<dbReference type="PANTHER" id="PTHR34501:SF9">
    <property type="entry name" value="MAJOR OUTER MEMBRANE PROTEIN P.IA"/>
    <property type="match status" value="1"/>
</dbReference>
<dbReference type="GO" id="GO:0009279">
    <property type="term" value="C:cell outer membrane"/>
    <property type="evidence" value="ECO:0007669"/>
    <property type="project" value="UniProtKB-SubCell"/>
</dbReference>
<dbReference type="CDD" id="cd00342">
    <property type="entry name" value="gram_neg_porins"/>
    <property type="match status" value="1"/>
</dbReference>
<dbReference type="PANTHER" id="PTHR34501">
    <property type="entry name" value="PROTEIN YDDL-RELATED"/>
    <property type="match status" value="1"/>
</dbReference>
<keyword evidence="8" id="KW-0626">Porin</keyword>
<dbReference type="InterPro" id="IPR023614">
    <property type="entry name" value="Porin_dom_sf"/>
</dbReference>
<evidence type="ECO:0000256" key="1">
    <source>
        <dbReference type="ARBA" id="ARBA00004571"/>
    </source>
</evidence>
<dbReference type="Pfam" id="PF13609">
    <property type="entry name" value="Porin_4"/>
    <property type="match status" value="1"/>
</dbReference>
<keyword evidence="3" id="KW-0813">Transport</keyword>
<evidence type="ECO:0000256" key="7">
    <source>
        <dbReference type="ARBA" id="ARBA00023065"/>
    </source>
</evidence>
<keyword evidence="7" id="KW-0406">Ion transport</keyword>
<dbReference type="EMBL" id="AFBQ01000179">
    <property type="protein sequence ID" value="EHY31322.1"/>
    <property type="molecule type" value="Genomic_DNA"/>
</dbReference>
<keyword evidence="10" id="KW-0998">Cell outer membrane</keyword>
<dbReference type="RefSeq" id="WP_008542186.1">
    <property type="nucleotide sequence ID" value="NZ_JH604957.1"/>
</dbReference>
<keyword evidence="14" id="KW-1185">Reference proteome</keyword>
<evidence type="ECO:0000313" key="14">
    <source>
        <dbReference type="Proteomes" id="UP000004956"/>
    </source>
</evidence>
<evidence type="ECO:0000256" key="5">
    <source>
        <dbReference type="ARBA" id="ARBA00022692"/>
    </source>
</evidence>
<evidence type="ECO:0000256" key="9">
    <source>
        <dbReference type="ARBA" id="ARBA00023136"/>
    </source>
</evidence>
<keyword evidence="9" id="KW-0472">Membrane</keyword>
<evidence type="ECO:0000256" key="4">
    <source>
        <dbReference type="ARBA" id="ARBA00022452"/>
    </source>
</evidence>
<dbReference type="HOGENOM" id="CLU_038238_1_2_4"/>
<comment type="caution">
    <text evidence="13">The sequence shown here is derived from an EMBL/GenBank/DDBJ whole genome shotgun (WGS) entry which is preliminary data.</text>
</comment>
<dbReference type="GO" id="GO:0015288">
    <property type="term" value="F:porin activity"/>
    <property type="evidence" value="ECO:0007669"/>
    <property type="project" value="UniProtKB-KW"/>
</dbReference>
<reference evidence="13 14" key="1">
    <citation type="submission" date="2011-11" db="EMBL/GenBank/DDBJ databases">
        <authorList>
            <person name="Weinstock G."/>
            <person name="Sodergren E."/>
            <person name="Clifton S."/>
            <person name="Fulton L."/>
            <person name="Fulton B."/>
            <person name="Courtney L."/>
            <person name="Fronick C."/>
            <person name="Harrison M."/>
            <person name="Strong C."/>
            <person name="Farmer C."/>
            <person name="Delahaunty K."/>
            <person name="Markovic C."/>
            <person name="Hall O."/>
            <person name="Minx P."/>
            <person name="Tomlinson C."/>
            <person name="Mitreva M."/>
            <person name="Hou S."/>
            <person name="Chen J."/>
            <person name="Wollam A."/>
            <person name="Pepin K.H."/>
            <person name="Johnson M."/>
            <person name="Bhonagiri V."/>
            <person name="Zhang X."/>
            <person name="Suruliraj S."/>
            <person name="Warren W."/>
            <person name="Chinwalla A."/>
            <person name="Mardis E.R."/>
            <person name="Wilson R.K."/>
        </authorList>
    </citation>
    <scope>NUCLEOTIDE SEQUENCE [LARGE SCALE GENOMIC DNA]</scope>
    <source>
        <strain evidence="13 14">YIT 11816</strain>
    </source>
</reference>
<dbReference type="GO" id="GO:0006811">
    <property type="term" value="P:monoatomic ion transport"/>
    <property type="evidence" value="ECO:0007669"/>
    <property type="project" value="UniProtKB-KW"/>
</dbReference>
<comment type="subunit">
    <text evidence="2">Homotrimer.</text>
</comment>
<feature type="domain" description="Porin" evidence="12">
    <location>
        <begin position="17"/>
        <end position="371"/>
    </location>
</feature>
<dbReference type="SUPFAM" id="SSF56935">
    <property type="entry name" value="Porins"/>
    <property type="match status" value="1"/>
</dbReference>
<proteinExistence type="predicted"/>
<name>H3KEX7_9BURK</name>
<sequence>MTNFAPKALAASTALAALTLGMLALQPAHAASVSIYGIIDTGFNYTRTDADQKGVDAEDSFSEKSSQMIPTRFGLRGSEDLGNGWGVSFLLENMSSSDDGSMIGGRLFHRAAEVTISGPYGKLTMGRSGLLRSGFGTTGIWAGKLNPFSNSWGSYIAGSKFVMPGDFRSADNTVTYAPPTFAGLQLHAQYSMKVDSVTANVKDLEENSPETDRVWSLGATYTQGNLHVTAVLDSILYGNKVPSNTLGKDLDDSLAFSLGGAYDFGAAKLYASGMVFEGMTGAKFQGHDFGAVSSINKQASYKGYSLQLGVDVPVGAGTIKANIGWMDAKADQVFTTGADIADTDRIALGLGYTHALSKRTTLYTGAGWLKDTSNVVEGAKPTATELVAGMVHRF</sequence>
<dbReference type="STRING" id="762967.HMPREF9440_01292"/>
<accession>H3KEX7</accession>
<dbReference type="InterPro" id="IPR033900">
    <property type="entry name" value="Gram_neg_porin_domain"/>
</dbReference>
<feature type="chain" id="PRO_5003588890" evidence="11">
    <location>
        <begin position="31"/>
        <end position="394"/>
    </location>
</feature>
<dbReference type="InterPro" id="IPR050298">
    <property type="entry name" value="Gram-neg_bact_OMP"/>
</dbReference>
<dbReference type="GO" id="GO:0046930">
    <property type="term" value="C:pore complex"/>
    <property type="evidence" value="ECO:0007669"/>
    <property type="project" value="UniProtKB-KW"/>
</dbReference>
<protein>
    <submittedName>
        <fullName evidence="13">Gram-negative porin</fullName>
    </submittedName>
</protein>
<evidence type="ECO:0000256" key="6">
    <source>
        <dbReference type="ARBA" id="ARBA00022729"/>
    </source>
</evidence>
<keyword evidence="6 11" id="KW-0732">Signal</keyword>
<evidence type="ECO:0000313" key="13">
    <source>
        <dbReference type="EMBL" id="EHY31322.1"/>
    </source>
</evidence>
<evidence type="ECO:0000256" key="3">
    <source>
        <dbReference type="ARBA" id="ARBA00022448"/>
    </source>
</evidence>
<feature type="signal peptide" evidence="11">
    <location>
        <begin position="1"/>
        <end position="30"/>
    </location>
</feature>
<gene>
    <name evidence="13" type="ORF">HMPREF9440_01292</name>
</gene>
<evidence type="ECO:0000259" key="12">
    <source>
        <dbReference type="Pfam" id="PF13609"/>
    </source>
</evidence>
<evidence type="ECO:0000256" key="2">
    <source>
        <dbReference type="ARBA" id="ARBA00011233"/>
    </source>
</evidence>
<dbReference type="PATRIC" id="fig|762967.3.peg.1015"/>
<organism evidence="13 14">
    <name type="scientific">Sutterella parvirubra YIT 11816</name>
    <dbReference type="NCBI Taxonomy" id="762967"/>
    <lineage>
        <taxon>Bacteria</taxon>
        <taxon>Pseudomonadati</taxon>
        <taxon>Pseudomonadota</taxon>
        <taxon>Betaproteobacteria</taxon>
        <taxon>Burkholderiales</taxon>
        <taxon>Sutterellaceae</taxon>
        <taxon>Sutterella</taxon>
    </lineage>
</organism>
<dbReference type="Gene3D" id="2.40.160.10">
    <property type="entry name" value="Porin"/>
    <property type="match status" value="1"/>
</dbReference>
<dbReference type="AlphaFoldDB" id="H3KEX7"/>
<dbReference type="OrthoDB" id="8520696at2"/>
<keyword evidence="5" id="KW-0812">Transmembrane</keyword>
<keyword evidence="4" id="KW-1134">Transmembrane beta strand</keyword>